<dbReference type="OrthoDB" id="9803773at2"/>
<keyword evidence="17" id="KW-1185">Reference proteome</keyword>
<keyword evidence="6 12" id="KW-0479">Metal-binding</keyword>
<dbReference type="RefSeq" id="WP_006719232.1">
    <property type="nucleotide sequence ID" value="NZ_GL622200.1"/>
</dbReference>
<dbReference type="GeneID" id="60798966"/>
<dbReference type="GO" id="GO:0003677">
    <property type="term" value="F:DNA binding"/>
    <property type="evidence" value="ECO:0007669"/>
    <property type="project" value="UniProtKB-KW"/>
</dbReference>
<dbReference type="InterPro" id="IPR034151">
    <property type="entry name" value="TOPRIM_DnaG_bac"/>
</dbReference>
<dbReference type="PIRSF" id="PIRSF002811">
    <property type="entry name" value="DnaG"/>
    <property type="match status" value="1"/>
</dbReference>
<dbReference type="InterPro" id="IPR036977">
    <property type="entry name" value="DNA_primase_Znf_CHC2"/>
</dbReference>
<evidence type="ECO:0000256" key="1">
    <source>
        <dbReference type="ARBA" id="ARBA00022478"/>
    </source>
</evidence>
<dbReference type="SMART" id="SM00400">
    <property type="entry name" value="ZnF_CHCC"/>
    <property type="match status" value="1"/>
</dbReference>
<dbReference type="InterPro" id="IPR050219">
    <property type="entry name" value="DnaG_primase"/>
</dbReference>
<evidence type="ECO:0000313" key="17">
    <source>
        <dbReference type="Proteomes" id="UP000032871"/>
    </source>
</evidence>
<dbReference type="Pfam" id="PF08275">
    <property type="entry name" value="DNAG_N"/>
    <property type="match status" value="1"/>
</dbReference>
<dbReference type="CDD" id="cd03364">
    <property type="entry name" value="TOPRIM_DnaG_primases"/>
    <property type="match status" value="1"/>
</dbReference>
<evidence type="ECO:0000256" key="10">
    <source>
        <dbReference type="ARBA" id="ARBA00023125"/>
    </source>
</evidence>
<evidence type="ECO:0000259" key="15">
    <source>
        <dbReference type="PROSITE" id="PS50880"/>
    </source>
</evidence>
<keyword evidence="1 12" id="KW-0240">DNA-directed RNA polymerase</keyword>
<dbReference type="HAMAP" id="MF_00974">
    <property type="entry name" value="DNA_primase_DnaG"/>
    <property type="match status" value="1"/>
</dbReference>
<evidence type="ECO:0000256" key="7">
    <source>
        <dbReference type="ARBA" id="ARBA00022771"/>
    </source>
</evidence>
<sequence>MKGSIPRTFIDDILTKINIVDLINSRVKLKKAGRDYQACCPFHHEKTPSFTVSDKKQFYHCFGCGAHGNAISFLMEYDKLEFVEAVEELAGFLGLEIPYEKRPHFNDNGKQVGYQTKRNLYELMQEIAKFYQQQLPLNIPAQSYLQQRGLSAEIIERFQIGYVPNAMDTVYRQFGKTREEQQKLFDLGMLSRNDRGNVYDKFRNRIMFPIRDRRGRTVAFGGRVLTDEKPKYLNSPETITYHKGSELYGLFEALQADDSPQKLLVVEGYMDVVALAQFGVNYAVASLGTSTTSEQIQLLFRSTEQVICCYDGDRAGRDAAWRALENALPYMEDGRQLKFIFLPDDEDPDSFIRQYGKQGFEEYIEKAQSLSEFLFAHLTPKVDFSSKEGKAKLAALAIPLIKQIPGDVLRLDLRNMLAKKLGILDPTQLESLMPNQAKQENEPVAQGIQFKPTPMRILVALLLQNPELVKFVPDLEPLKNLDEPGYDLFVELTALCREKVGISAGQLLEHWRDTKQQKTLEKLLAWNHLIEDDKIEDTFRETLRYFYLQLVDKRIHWLIAKDRAEGLDLNEKKELSHLLVKKQEKK</sequence>
<evidence type="ECO:0000256" key="6">
    <source>
        <dbReference type="ARBA" id="ARBA00022723"/>
    </source>
</evidence>
<feature type="zinc finger region" description="CHC2-type" evidence="12 14">
    <location>
        <begin position="40"/>
        <end position="64"/>
    </location>
</feature>
<evidence type="ECO:0000256" key="5">
    <source>
        <dbReference type="ARBA" id="ARBA00022705"/>
    </source>
</evidence>
<dbReference type="SUPFAM" id="SSF57783">
    <property type="entry name" value="Zinc beta-ribbon"/>
    <property type="match status" value="1"/>
</dbReference>
<evidence type="ECO:0000256" key="12">
    <source>
        <dbReference type="HAMAP-Rule" id="MF_00974"/>
    </source>
</evidence>
<dbReference type="Gene3D" id="3.90.980.10">
    <property type="entry name" value="DNA primase, catalytic core, N-terminal domain"/>
    <property type="match status" value="1"/>
</dbReference>
<gene>
    <name evidence="12 16" type="primary">dnaG</name>
    <name evidence="16" type="ORF">HMPREF9064_1515</name>
</gene>
<dbReference type="InterPro" id="IPR016136">
    <property type="entry name" value="DNA_helicase_N/primase_C"/>
</dbReference>
<dbReference type="PANTHER" id="PTHR30313:SF2">
    <property type="entry name" value="DNA PRIMASE"/>
    <property type="match status" value="1"/>
</dbReference>
<dbReference type="Pfam" id="PF08278">
    <property type="entry name" value="DnaG_DnaB_bind"/>
    <property type="match status" value="1"/>
</dbReference>
<dbReference type="GO" id="GO:0003899">
    <property type="term" value="F:DNA-directed RNA polymerase activity"/>
    <property type="evidence" value="ECO:0007669"/>
    <property type="project" value="UniProtKB-UniRule"/>
</dbReference>
<dbReference type="InterPro" id="IPR019475">
    <property type="entry name" value="DNA_primase_DnaB-bd"/>
</dbReference>
<dbReference type="Pfam" id="PF01807">
    <property type="entry name" value="Zn_ribbon_DnaG"/>
    <property type="match status" value="1"/>
</dbReference>
<dbReference type="SMART" id="SM00766">
    <property type="entry name" value="DnaG_DnaB_bind"/>
    <property type="match status" value="1"/>
</dbReference>
<dbReference type="GO" id="GO:0000428">
    <property type="term" value="C:DNA-directed RNA polymerase complex"/>
    <property type="evidence" value="ECO:0007669"/>
    <property type="project" value="UniProtKB-KW"/>
</dbReference>
<dbReference type="InterPro" id="IPR013173">
    <property type="entry name" value="DNA_primase_DnaG_DnaB-bd_dom"/>
</dbReference>
<evidence type="ECO:0000256" key="11">
    <source>
        <dbReference type="ARBA" id="ARBA00023163"/>
    </source>
</evidence>
<evidence type="ECO:0000256" key="9">
    <source>
        <dbReference type="ARBA" id="ARBA00022842"/>
    </source>
</evidence>
<dbReference type="FunFam" id="3.40.1360.10:FF:000002">
    <property type="entry name" value="DNA primase"/>
    <property type="match status" value="1"/>
</dbReference>
<dbReference type="Pfam" id="PF13155">
    <property type="entry name" value="Toprim_2"/>
    <property type="match status" value="1"/>
</dbReference>
<proteinExistence type="inferred from homology"/>
<comment type="similarity">
    <text evidence="12 13">Belongs to the DnaG primase family.</text>
</comment>
<keyword evidence="7 12" id="KW-0863">Zinc-finger</keyword>
<comment type="catalytic activity">
    <reaction evidence="12">
        <text>ssDNA + n NTP = ssDNA/pppN(pN)n-1 hybrid + (n-1) diphosphate.</text>
        <dbReference type="EC" id="2.7.7.101"/>
    </reaction>
</comment>
<evidence type="ECO:0000256" key="3">
    <source>
        <dbReference type="ARBA" id="ARBA00022679"/>
    </source>
</evidence>
<accession>E6KZH3</accession>
<dbReference type="Gene3D" id="1.20.50.20">
    <property type="entry name" value="DnaG, RNA polymerase domain, helical bundle"/>
    <property type="match status" value="1"/>
</dbReference>
<dbReference type="HOGENOM" id="CLU_013501_5_4_6"/>
<dbReference type="InterPro" id="IPR037068">
    <property type="entry name" value="DNA_primase_core_N_sf"/>
</dbReference>
<evidence type="ECO:0000256" key="4">
    <source>
        <dbReference type="ARBA" id="ARBA00022695"/>
    </source>
</evidence>
<reference evidence="16 17" key="1">
    <citation type="submission" date="2010-12" db="EMBL/GenBank/DDBJ databases">
        <authorList>
            <person name="Muzny D."/>
            <person name="Qin X."/>
            <person name="Deng J."/>
            <person name="Jiang H."/>
            <person name="Liu Y."/>
            <person name="Qu J."/>
            <person name="Song X.-Z."/>
            <person name="Zhang L."/>
            <person name="Thornton R."/>
            <person name="Coyle M."/>
            <person name="Francisco L."/>
            <person name="Jackson L."/>
            <person name="Javaid M."/>
            <person name="Korchina V."/>
            <person name="Kovar C."/>
            <person name="Mata R."/>
            <person name="Mathew T."/>
            <person name="Ngo R."/>
            <person name="Nguyen L."/>
            <person name="Nguyen N."/>
            <person name="Okwuonu G."/>
            <person name="Ongeri F."/>
            <person name="Pham C."/>
            <person name="Simmons D."/>
            <person name="Wilczek-Boney K."/>
            <person name="Hale W."/>
            <person name="Jakkamsetti A."/>
            <person name="Pham P."/>
            <person name="Ruth R."/>
            <person name="San Lucas F."/>
            <person name="Warren J."/>
            <person name="Zhang J."/>
            <person name="Zhao Z."/>
            <person name="Zhou C."/>
            <person name="Zhu D."/>
            <person name="Lee S."/>
            <person name="Bess C."/>
            <person name="Blankenburg K."/>
            <person name="Forbes L."/>
            <person name="Fu Q."/>
            <person name="Gubbala S."/>
            <person name="Hirani K."/>
            <person name="Jayaseelan J.C."/>
            <person name="Lara F."/>
            <person name="Munidasa M."/>
            <person name="Palculict T."/>
            <person name="Patil S."/>
            <person name="Pu L.-L."/>
            <person name="Saada N."/>
            <person name="Tang L."/>
            <person name="Weissenberger G."/>
            <person name="Zhu Y."/>
            <person name="Hemphill L."/>
            <person name="Shang Y."/>
            <person name="Youmans B."/>
            <person name="Ayvaz T."/>
            <person name="Ross M."/>
            <person name="Santibanez J."/>
            <person name="Aqrawi P."/>
            <person name="Gross S."/>
            <person name="Joshi V."/>
            <person name="Fowler G."/>
            <person name="Nazareth L."/>
            <person name="Reid J."/>
            <person name="Worley K."/>
            <person name="Petrosino J."/>
            <person name="Highlander S."/>
            <person name="Gibbs R."/>
        </authorList>
    </citation>
    <scope>NUCLEOTIDE SEQUENCE [LARGE SCALE GENOMIC DNA]</scope>
    <source>
        <strain evidence="16 17">ATCC 33393</strain>
    </source>
</reference>
<name>E6KZH3_9PAST</name>
<evidence type="ECO:0000313" key="16">
    <source>
        <dbReference type="EMBL" id="EFU67168.1"/>
    </source>
</evidence>
<comment type="function">
    <text evidence="12 13">RNA polymerase that catalyzes the synthesis of short RNA molecules used as primers for DNA polymerase during DNA replication.</text>
</comment>
<keyword evidence="10 12" id="KW-0238">DNA-binding</keyword>
<keyword evidence="2 12" id="KW-0639">Primosome</keyword>
<evidence type="ECO:0000256" key="8">
    <source>
        <dbReference type="ARBA" id="ARBA00022833"/>
    </source>
</evidence>
<dbReference type="SMART" id="SM00493">
    <property type="entry name" value="TOPRIM"/>
    <property type="match status" value="1"/>
</dbReference>
<dbReference type="SUPFAM" id="SSF56731">
    <property type="entry name" value="DNA primase core"/>
    <property type="match status" value="1"/>
</dbReference>
<keyword evidence="4 12" id="KW-0548">Nucleotidyltransferase</keyword>
<dbReference type="InterPro" id="IPR013264">
    <property type="entry name" value="DNAG_N"/>
</dbReference>
<evidence type="ECO:0000256" key="14">
    <source>
        <dbReference type="PIRSR" id="PIRSR002811-1"/>
    </source>
</evidence>
<keyword evidence="9" id="KW-0460">Magnesium</keyword>
<comment type="caution">
    <text evidence="16">The sequence shown here is derived from an EMBL/GenBank/DDBJ whole genome shotgun (WGS) entry which is preliminary data.</text>
</comment>
<keyword evidence="3 12" id="KW-0808">Transferase</keyword>
<dbReference type="NCBIfam" id="TIGR01391">
    <property type="entry name" value="dnaG"/>
    <property type="match status" value="1"/>
</dbReference>
<comment type="domain">
    <text evidence="12">Contains an N-terminal zinc-binding domain, a central core domain that contains the primase activity, and a C-terminal DnaB-binding domain.</text>
</comment>
<dbReference type="InterPro" id="IPR006171">
    <property type="entry name" value="TOPRIM_dom"/>
</dbReference>
<dbReference type="Pfam" id="PF10410">
    <property type="entry name" value="DnaB_bind"/>
    <property type="match status" value="1"/>
</dbReference>
<comment type="cofactor">
    <cofactor evidence="12 13 14">
        <name>Zn(2+)</name>
        <dbReference type="ChEBI" id="CHEBI:29105"/>
    </cofactor>
    <text evidence="12 13 14">Binds 1 zinc ion per monomer.</text>
</comment>
<dbReference type="InterPro" id="IPR006295">
    <property type="entry name" value="DNA_primase_DnaG"/>
</dbReference>
<dbReference type="FunFam" id="3.90.980.10:FF:000001">
    <property type="entry name" value="DNA primase"/>
    <property type="match status" value="1"/>
</dbReference>
<dbReference type="InterPro" id="IPR002694">
    <property type="entry name" value="Znf_CHC2"/>
</dbReference>
<dbReference type="AlphaFoldDB" id="E6KZH3"/>
<dbReference type="EC" id="2.7.7.101" evidence="12"/>
<keyword evidence="5 12" id="KW-0235">DNA replication</keyword>
<dbReference type="GO" id="GO:0005737">
    <property type="term" value="C:cytoplasm"/>
    <property type="evidence" value="ECO:0007669"/>
    <property type="project" value="TreeGrafter"/>
</dbReference>
<keyword evidence="8 12" id="KW-0862">Zinc</keyword>
<dbReference type="Gene3D" id="1.10.860.10">
    <property type="entry name" value="DNAb Helicase, Chain A"/>
    <property type="match status" value="1"/>
</dbReference>
<dbReference type="Gene3D" id="3.90.580.10">
    <property type="entry name" value="Zinc finger, CHC2-type domain"/>
    <property type="match status" value="1"/>
</dbReference>
<dbReference type="PANTHER" id="PTHR30313">
    <property type="entry name" value="DNA PRIMASE"/>
    <property type="match status" value="1"/>
</dbReference>
<evidence type="ECO:0000256" key="13">
    <source>
        <dbReference type="PIRNR" id="PIRNR002811"/>
    </source>
</evidence>
<dbReference type="InterPro" id="IPR030846">
    <property type="entry name" value="DnaG_bac"/>
</dbReference>
<dbReference type="GO" id="GO:0006269">
    <property type="term" value="P:DNA replication, synthesis of primer"/>
    <property type="evidence" value="ECO:0007669"/>
    <property type="project" value="UniProtKB-UniRule"/>
</dbReference>
<dbReference type="Proteomes" id="UP000032871">
    <property type="component" value="Unassembled WGS sequence"/>
</dbReference>
<dbReference type="GO" id="GO:0008270">
    <property type="term" value="F:zinc ion binding"/>
    <property type="evidence" value="ECO:0007669"/>
    <property type="project" value="UniProtKB-UniRule"/>
</dbReference>
<dbReference type="PROSITE" id="PS50880">
    <property type="entry name" value="TOPRIM"/>
    <property type="match status" value="1"/>
</dbReference>
<dbReference type="Gene3D" id="3.40.1360.10">
    <property type="match status" value="1"/>
</dbReference>
<organism evidence="16 17">
    <name type="scientific">Aggregatibacter segnis ATCC 33393</name>
    <dbReference type="NCBI Taxonomy" id="888057"/>
    <lineage>
        <taxon>Bacteria</taxon>
        <taxon>Pseudomonadati</taxon>
        <taxon>Pseudomonadota</taxon>
        <taxon>Gammaproteobacteria</taxon>
        <taxon>Pasteurellales</taxon>
        <taxon>Pasteurellaceae</taxon>
        <taxon>Aggregatibacter</taxon>
    </lineage>
</organism>
<evidence type="ECO:0000256" key="2">
    <source>
        <dbReference type="ARBA" id="ARBA00022515"/>
    </source>
</evidence>
<dbReference type="GO" id="GO:1990077">
    <property type="term" value="C:primosome complex"/>
    <property type="evidence" value="ECO:0007669"/>
    <property type="project" value="UniProtKB-KW"/>
</dbReference>
<dbReference type="FunFam" id="3.90.580.10:FF:000001">
    <property type="entry name" value="DNA primase"/>
    <property type="match status" value="1"/>
</dbReference>
<keyword evidence="11 12" id="KW-0804">Transcription</keyword>
<dbReference type="SUPFAM" id="SSF117023">
    <property type="entry name" value="DNA primase DnaG, C-terminal domain"/>
    <property type="match status" value="1"/>
</dbReference>
<dbReference type="EMBL" id="AEPS01000010">
    <property type="protein sequence ID" value="EFU67168.1"/>
    <property type="molecule type" value="Genomic_DNA"/>
</dbReference>
<comment type="subunit">
    <text evidence="12">Monomer. Interacts with DnaB.</text>
</comment>
<protein>
    <recommendedName>
        <fullName evidence="12 13">DNA primase</fullName>
        <ecNumber evidence="12">2.7.7.101</ecNumber>
    </recommendedName>
</protein>
<feature type="domain" description="Toprim" evidence="15">
    <location>
        <begin position="261"/>
        <end position="343"/>
    </location>
</feature>
<dbReference type="STRING" id="739.GCA_001059425_01589"/>